<organism evidence="2 3">
    <name type="scientific">Actinokineospora bangkokensis</name>
    <dbReference type="NCBI Taxonomy" id="1193682"/>
    <lineage>
        <taxon>Bacteria</taxon>
        <taxon>Bacillati</taxon>
        <taxon>Actinomycetota</taxon>
        <taxon>Actinomycetes</taxon>
        <taxon>Pseudonocardiales</taxon>
        <taxon>Pseudonocardiaceae</taxon>
        <taxon>Actinokineospora</taxon>
    </lineage>
</organism>
<gene>
    <name evidence="2" type="ORF">BJP25_26865</name>
</gene>
<evidence type="ECO:0000313" key="2">
    <source>
        <dbReference type="EMBL" id="OLR91290.1"/>
    </source>
</evidence>
<feature type="transmembrane region" description="Helical" evidence="1">
    <location>
        <begin position="74"/>
        <end position="92"/>
    </location>
</feature>
<name>A0A1Q9LH01_9PSEU</name>
<feature type="transmembrane region" description="Helical" evidence="1">
    <location>
        <begin position="98"/>
        <end position="116"/>
    </location>
</feature>
<evidence type="ECO:0000256" key="1">
    <source>
        <dbReference type="SAM" id="Phobius"/>
    </source>
</evidence>
<comment type="caution">
    <text evidence="2">The sequence shown here is derived from an EMBL/GenBank/DDBJ whole genome shotgun (WGS) entry which is preliminary data.</text>
</comment>
<dbReference type="STRING" id="1193682.BJP25_26865"/>
<dbReference type="AlphaFoldDB" id="A0A1Q9LH01"/>
<reference evidence="2 3" key="1">
    <citation type="submission" date="2016-10" db="EMBL/GenBank/DDBJ databases">
        <title>The Draft Genome Sequence of Actinokineospora bangkokensis 44EHWT reveals the biosynthetic pathway of antifungal compounds Thailandins with unusual extender unit butylmalonyl-CoA.</title>
        <authorList>
            <person name="Greule A."/>
            <person name="Intra B."/>
            <person name="Flemming S."/>
            <person name="Rommel M.G."/>
            <person name="Panbangred W."/>
            <person name="Bechthold A."/>
        </authorList>
    </citation>
    <scope>NUCLEOTIDE SEQUENCE [LARGE SCALE GENOMIC DNA]</scope>
    <source>
        <strain evidence="2 3">44EHW</strain>
    </source>
</reference>
<evidence type="ECO:0000313" key="3">
    <source>
        <dbReference type="Proteomes" id="UP000186040"/>
    </source>
</evidence>
<proteinExistence type="predicted"/>
<feature type="transmembrane region" description="Helical" evidence="1">
    <location>
        <begin position="38"/>
        <end position="62"/>
    </location>
</feature>
<dbReference type="EMBL" id="MKQR01000025">
    <property type="protein sequence ID" value="OLR91290.1"/>
    <property type="molecule type" value="Genomic_DNA"/>
</dbReference>
<keyword evidence="1" id="KW-0812">Transmembrane</keyword>
<sequence>MVGGVSTVLNWVALAGALWAVVLVVVDRAPVLGRPDGWAYAGVLALIELGVLVQAAIGLVMAFTTDRDVERWTLAGYLLGALFAVPIAAYWANAERTRWGTAVLVVGCLVVPVLNLRMGQVWGG</sequence>
<keyword evidence="1" id="KW-1133">Transmembrane helix</keyword>
<keyword evidence="1" id="KW-0472">Membrane</keyword>
<protein>
    <submittedName>
        <fullName evidence="2">Uncharacterized protein</fullName>
    </submittedName>
</protein>
<accession>A0A1Q9LH01</accession>
<dbReference type="Proteomes" id="UP000186040">
    <property type="component" value="Unassembled WGS sequence"/>
</dbReference>
<dbReference type="OrthoDB" id="3828660at2"/>
<feature type="transmembrane region" description="Helical" evidence="1">
    <location>
        <begin position="7"/>
        <end position="26"/>
    </location>
</feature>
<keyword evidence="3" id="KW-1185">Reference proteome</keyword>